<organism evidence="1 2">
    <name type="scientific">Plakobranchus ocellatus</name>
    <dbReference type="NCBI Taxonomy" id="259542"/>
    <lineage>
        <taxon>Eukaryota</taxon>
        <taxon>Metazoa</taxon>
        <taxon>Spiralia</taxon>
        <taxon>Lophotrochozoa</taxon>
        <taxon>Mollusca</taxon>
        <taxon>Gastropoda</taxon>
        <taxon>Heterobranchia</taxon>
        <taxon>Euthyneura</taxon>
        <taxon>Panpulmonata</taxon>
        <taxon>Sacoglossa</taxon>
        <taxon>Placobranchoidea</taxon>
        <taxon>Plakobranchidae</taxon>
        <taxon>Plakobranchus</taxon>
    </lineage>
</organism>
<reference evidence="1 2" key="1">
    <citation type="journal article" date="2021" name="Elife">
        <title>Chloroplast acquisition without the gene transfer in kleptoplastic sea slugs, Plakobranchus ocellatus.</title>
        <authorList>
            <person name="Maeda T."/>
            <person name="Takahashi S."/>
            <person name="Yoshida T."/>
            <person name="Shimamura S."/>
            <person name="Takaki Y."/>
            <person name="Nagai Y."/>
            <person name="Toyoda A."/>
            <person name="Suzuki Y."/>
            <person name="Arimoto A."/>
            <person name="Ishii H."/>
            <person name="Satoh N."/>
            <person name="Nishiyama T."/>
            <person name="Hasebe M."/>
            <person name="Maruyama T."/>
            <person name="Minagawa J."/>
            <person name="Obokata J."/>
            <person name="Shigenobu S."/>
        </authorList>
    </citation>
    <scope>NUCLEOTIDE SEQUENCE [LARGE SCALE GENOMIC DNA]</scope>
</reference>
<comment type="caution">
    <text evidence="1">The sequence shown here is derived from an EMBL/GenBank/DDBJ whole genome shotgun (WGS) entry which is preliminary data.</text>
</comment>
<evidence type="ECO:0008006" key="3">
    <source>
        <dbReference type="Google" id="ProtNLM"/>
    </source>
</evidence>
<dbReference type="AlphaFoldDB" id="A0AAV3Y8S4"/>
<sequence>MGKQQAIYKMVLNLQKKAPRNCFQLQEMQWALITKKDIFEWFEEMTKTIIKLIDSTIFLEPGRIYYCDESGFRLNTLRASSCLTWETISFIKLAARLRSHHSPCLPQGHRSCHMAYASLSRDAIRRLQATRSVSTIIHGQIKEWLDQSRCVL</sequence>
<name>A0AAV3Y8S4_9GAST</name>
<protein>
    <recommendedName>
        <fullName evidence="3">Transposase</fullName>
    </recommendedName>
</protein>
<gene>
    <name evidence="1" type="ORF">PoB_000515400</name>
</gene>
<dbReference type="EMBL" id="BLXT01000592">
    <property type="protein sequence ID" value="GFN78648.1"/>
    <property type="molecule type" value="Genomic_DNA"/>
</dbReference>
<dbReference type="Proteomes" id="UP000735302">
    <property type="component" value="Unassembled WGS sequence"/>
</dbReference>
<evidence type="ECO:0000313" key="2">
    <source>
        <dbReference type="Proteomes" id="UP000735302"/>
    </source>
</evidence>
<proteinExistence type="predicted"/>
<keyword evidence="2" id="KW-1185">Reference proteome</keyword>
<evidence type="ECO:0000313" key="1">
    <source>
        <dbReference type="EMBL" id="GFN78648.1"/>
    </source>
</evidence>
<accession>A0AAV3Y8S4</accession>